<feature type="region of interest" description="Disordered" evidence="1">
    <location>
        <begin position="1"/>
        <end position="24"/>
    </location>
</feature>
<sequence>MLEPDDEPVSDWYAARAGGTRPPGTRDALVLASDVRRGHLFQDTPRLVVEWDGQEWQPLGVADTYADAYPVIVRRGSGFAAPQDDTPVPLLRKGSGRHRKPHDK</sequence>
<dbReference type="RefSeq" id="WP_111489389.1">
    <property type="nucleotide sequence ID" value="NZ_CP031264.1"/>
</dbReference>
<reference evidence="3" key="1">
    <citation type="submission" date="2018-07" db="EMBL/GenBank/DDBJ databases">
        <title>Streptacidiphilus bronchialis DSM 106435 chromosome.</title>
        <authorList>
            <person name="Batra D."/>
            <person name="Gulvik C.A."/>
        </authorList>
    </citation>
    <scope>NUCLEOTIDE SEQUENCE [LARGE SCALE GENOMIC DNA]</scope>
    <source>
        <strain evidence="3">DSM 106435</strain>
    </source>
</reference>
<proteinExistence type="predicted"/>
<feature type="compositionally biased region" description="Basic residues" evidence="1">
    <location>
        <begin position="94"/>
        <end position="104"/>
    </location>
</feature>
<accession>A0A345T391</accession>
<gene>
    <name evidence="2" type="ORF">C7M71_026640</name>
</gene>
<dbReference type="EMBL" id="CP031264">
    <property type="protein sequence ID" value="AXI80446.1"/>
    <property type="molecule type" value="Genomic_DNA"/>
</dbReference>
<evidence type="ECO:0000313" key="2">
    <source>
        <dbReference type="EMBL" id="AXI80446.1"/>
    </source>
</evidence>
<protein>
    <submittedName>
        <fullName evidence="2">Uncharacterized protein</fullName>
    </submittedName>
</protein>
<name>A0A345T391_9ACTN</name>
<dbReference type="AlphaFoldDB" id="A0A345T391"/>
<dbReference type="Pfam" id="PF19565">
    <property type="entry name" value="DUF6087"/>
    <property type="match status" value="1"/>
</dbReference>
<evidence type="ECO:0000256" key="1">
    <source>
        <dbReference type="SAM" id="MobiDB-lite"/>
    </source>
</evidence>
<dbReference type="KEGG" id="stri:C7M71_026640"/>
<evidence type="ECO:0000313" key="3">
    <source>
        <dbReference type="Proteomes" id="UP000249340"/>
    </source>
</evidence>
<dbReference type="Proteomes" id="UP000249340">
    <property type="component" value="Chromosome"/>
</dbReference>
<dbReference type="InterPro" id="IPR045733">
    <property type="entry name" value="DUF6087"/>
</dbReference>
<feature type="region of interest" description="Disordered" evidence="1">
    <location>
        <begin position="77"/>
        <end position="104"/>
    </location>
</feature>
<keyword evidence="3" id="KW-1185">Reference proteome</keyword>
<organism evidence="2 3">
    <name type="scientific">Peterkaempfera bronchialis</name>
    <dbReference type="NCBI Taxonomy" id="2126346"/>
    <lineage>
        <taxon>Bacteria</taxon>
        <taxon>Bacillati</taxon>
        <taxon>Actinomycetota</taxon>
        <taxon>Actinomycetes</taxon>
        <taxon>Kitasatosporales</taxon>
        <taxon>Streptomycetaceae</taxon>
        <taxon>Peterkaempfera</taxon>
    </lineage>
</organism>
<dbReference type="OrthoDB" id="4249759at2"/>